<proteinExistence type="predicted"/>
<dbReference type="AlphaFoldDB" id="G0W566"/>
<gene>
    <name evidence="1" type="primary">NDAI0A08000</name>
    <name evidence="1" type="ordered locus">NDAI_0A08000</name>
</gene>
<dbReference type="RefSeq" id="XP_003668197.1">
    <property type="nucleotide sequence ID" value="XM_003668149.1"/>
</dbReference>
<organism evidence="1 2">
    <name type="scientific">Naumovozyma dairenensis (strain ATCC 10597 / BCRC 20456 / CBS 421 / NBRC 0211 / NRRL Y-12639)</name>
    <name type="common">Saccharomyces dairenensis</name>
    <dbReference type="NCBI Taxonomy" id="1071378"/>
    <lineage>
        <taxon>Eukaryota</taxon>
        <taxon>Fungi</taxon>
        <taxon>Dikarya</taxon>
        <taxon>Ascomycota</taxon>
        <taxon>Saccharomycotina</taxon>
        <taxon>Saccharomycetes</taxon>
        <taxon>Saccharomycetales</taxon>
        <taxon>Saccharomycetaceae</taxon>
        <taxon>Naumovozyma</taxon>
    </lineage>
</organism>
<dbReference type="KEGG" id="ndi:NDAI_0A08000"/>
<evidence type="ECO:0000313" key="2">
    <source>
        <dbReference type="Proteomes" id="UP000000689"/>
    </source>
</evidence>
<accession>G0W566</accession>
<reference evidence="1 2" key="1">
    <citation type="journal article" date="2011" name="Proc. Natl. Acad. Sci. U.S.A.">
        <title>Evolutionary erosion of yeast sex chromosomes by mating-type switching accidents.</title>
        <authorList>
            <person name="Gordon J.L."/>
            <person name="Armisen D."/>
            <person name="Proux-Wera E."/>
            <person name="Oheigeartaigh S.S."/>
            <person name="Byrne K.P."/>
            <person name="Wolfe K.H."/>
        </authorList>
    </citation>
    <scope>NUCLEOTIDE SEQUENCE [LARGE SCALE GENOMIC DNA]</scope>
    <source>
        <strain evidence="2">ATCC 10597 / BCRC 20456 / CBS 421 / NBRC 0211 / NRRL Y-12639</strain>
    </source>
</reference>
<dbReference type="GeneID" id="11493577"/>
<dbReference type="Proteomes" id="UP000000689">
    <property type="component" value="Chromosome 1"/>
</dbReference>
<keyword evidence="2" id="KW-1185">Reference proteome</keyword>
<sequence length="76" mass="7877">MGLTELLNFNNDCAACSDSCQCSKNCGGSSCGCNANCPCAKDTHEHNCESCGEAHRYKGTSCEQGCSKGGQCPANM</sequence>
<dbReference type="OMA" id="GDKCECK"/>
<evidence type="ECO:0000313" key="1">
    <source>
        <dbReference type="EMBL" id="CCD22954.1"/>
    </source>
</evidence>
<dbReference type="EMBL" id="HE580267">
    <property type="protein sequence ID" value="CCD22954.1"/>
    <property type="molecule type" value="Genomic_DNA"/>
</dbReference>
<name>G0W566_NAUDC</name>
<dbReference type="HOGENOM" id="CLU_2688367_0_0_1"/>
<protein>
    <submittedName>
        <fullName evidence="1">Uncharacterized protein</fullName>
    </submittedName>
</protein>